<sequence length="402" mass="43838">MGVSAAVFLQNEGHKVTLWDPRGPAGGASYGNAGIVVATSCLPIATPGILREIPSMLLSRNGPVTIRPSYFPSALPWLVRLVLATRWSKIERTAQALLSLSRNALLAYDRLLEIVPVADVIHDVGKLTVYSTEAAFQAGATSRRFTVEKGMAVDVLDRDGIYDLEPHLAPMFSRGVLQPHSRFVSNPRRLIETCVEHVLAHGGEMRQIAVASIESRSTSCTVITNDGSHHFDWVVVACGAWSEPLCRSLGFSVPLESERGYHLVLPQPDQSLRRPTLWAEHYINLSPMEEGLRMTIGVEYAGRDAPPDYSLPYRLLGYARTMLPSLPGKHQSEWLGLRPSLPDSLPVLGPAPGHPNVILAFGHNHIGLTLGPVTGQIVADLVSGRAPAVDLRPFVPNRSYVR</sequence>
<name>A0ABV2HWT7_9HYPH</name>
<comment type="caution">
    <text evidence="3">The sequence shown here is derived from an EMBL/GenBank/DDBJ whole genome shotgun (WGS) entry which is preliminary data.</text>
</comment>
<accession>A0ABV2HWT7</accession>
<dbReference type="EMBL" id="JBEPLM010000009">
    <property type="protein sequence ID" value="MET3595058.1"/>
    <property type="molecule type" value="Genomic_DNA"/>
</dbReference>
<evidence type="ECO:0000259" key="2">
    <source>
        <dbReference type="Pfam" id="PF01266"/>
    </source>
</evidence>
<dbReference type="Gene3D" id="3.50.50.60">
    <property type="entry name" value="FAD/NAD(P)-binding domain"/>
    <property type="match status" value="2"/>
</dbReference>
<evidence type="ECO:0000256" key="1">
    <source>
        <dbReference type="ARBA" id="ARBA00023002"/>
    </source>
</evidence>
<gene>
    <name evidence="3" type="ORF">ABID26_004470</name>
</gene>
<dbReference type="InterPro" id="IPR006076">
    <property type="entry name" value="FAD-dep_OxRdtase"/>
</dbReference>
<dbReference type="PANTHER" id="PTHR13847:SF289">
    <property type="entry name" value="GLYCINE OXIDASE"/>
    <property type="match status" value="1"/>
</dbReference>
<organism evidence="3 4">
    <name type="scientific">Mesorhizobium shonense</name>
    <dbReference type="NCBI Taxonomy" id="1209948"/>
    <lineage>
        <taxon>Bacteria</taxon>
        <taxon>Pseudomonadati</taxon>
        <taxon>Pseudomonadota</taxon>
        <taxon>Alphaproteobacteria</taxon>
        <taxon>Hyphomicrobiales</taxon>
        <taxon>Phyllobacteriaceae</taxon>
        <taxon>Mesorhizobium</taxon>
    </lineage>
</organism>
<feature type="domain" description="FAD dependent oxidoreductase" evidence="2">
    <location>
        <begin position="1"/>
        <end position="381"/>
    </location>
</feature>
<keyword evidence="4" id="KW-1185">Reference proteome</keyword>
<dbReference type="InterPro" id="IPR036188">
    <property type="entry name" value="FAD/NAD-bd_sf"/>
</dbReference>
<dbReference type="EC" id="1.4.99.-" evidence="3"/>
<dbReference type="Pfam" id="PF01266">
    <property type="entry name" value="DAO"/>
    <property type="match status" value="1"/>
</dbReference>
<dbReference type="Proteomes" id="UP001549036">
    <property type="component" value="Unassembled WGS sequence"/>
</dbReference>
<protein>
    <submittedName>
        <fullName evidence="3">D-amino-acid dehydrogenase</fullName>
        <ecNumber evidence="3">1.4.99.-</ecNumber>
    </submittedName>
</protein>
<reference evidence="3 4" key="1">
    <citation type="submission" date="2024-06" db="EMBL/GenBank/DDBJ databases">
        <title>Genomic Encyclopedia of Type Strains, Phase IV (KMG-IV): sequencing the most valuable type-strain genomes for metagenomic binning, comparative biology and taxonomic classification.</title>
        <authorList>
            <person name="Goeker M."/>
        </authorList>
    </citation>
    <scope>NUCLEOTIDE SEQUENCE [LARGE SCALE GENOMIC DNA]</scope>
    <source>
        <strain evidence="3 4">DSM 29846</strain>
    </source>
</reference>
<evidence type="ECO:0000313" key="4">
    <source>
        <dbReference type="Proteomes" id="UP001549036"/>
    </source>
</evidence>
<dbReference type="PANTHER" id="PTHR13847">
    <property type="entry name" value="SARCOSINE DEHYDROGENASE-RELATED"/>
    <property type="match status" value="1"/>
</dbReference>
<keyword evidence="1 3" id="KW-0560">Oxidoreductase</keyword>
<proteinExistence type="predicted"/>
<dbReference type="Gene3D" id="3.30.9.10">
    <property type="entry name" value="D-Amino Acid Oxidase, subunit A, domain 2"/>
    <property type="match status" value="1"/>
</dbReference>
<dbReference type="GO" id="GO:0016491">
    <property type="term" value="F:oxidoreductase activity"/>
    <property type="evidence" value="ECO:0007669"/>
    <property type="project" value="UniProtKB-KW"/>
</dbReference>
<dbReference type="SUPFAM" id="SSF51905">
    <property type="entry name" value="FAD/NAD(P)-binding domain"/>
    <property type="match status" value="1"/>
</dbReference>
<evidence type="ECO:0000313" key="3">
    <source>
        <dbReference type="EMBL" id="MET3595058.1"/>
    </source>
</evidence>
<dbReference type="SUPFAM" id="SSF54373">
    <property type="entry name" value="FAD-linked reductases, C-terminal domain"/>
    <property type="match status" value="1"/>
</dbReference>